<dbReference type="Gene3D" id="2.30.30.40">
    <property type="entry name" value="SH3 Domains"/>
    <property type="match status" value="1"/>
</dbReference>
<evidence type="ECO:0000313" key="5">
    <source>
        <dbReference type="Proteomes" id="UP000256913"/>
    </source>
</evidence>
<name>A0A3D9ZVB6_9ACTN</name>
<protein>
    <submittedName>
        <fullName evidence="4">Peptidase M23-like protein</fullName>
    </submittedName>
</protein>
<dbReference type="CDD" id="cd12797">
    <property type="entry name" value="M23_peptidase"/>
    <property type="match status" value="1"/>
</dbReference>
<dbReference type="Gene3D" id="2.70.70.10">
    <property type="entry name" value="Glucose Permease (Domain IIA)"/>
    <property type="match status" value="1"/>
</dbReference>
<proteinExistence type="predicted"/>
<feature type="region of interest" description="Disordered" evidence="1">
    <location>
        <begin position="41"/>
        <end position="60"/>
    </location>
</feature>
<evidence type="ECO:0000256" key="2">
    <source>
        <dbReference type="SAM" id="SignalP"/>
    </source>
</evidence>
<keyword evidence="2" id="KW-0732">Signal</keyword>
<reference evidence="4 5" key="1">
    <citation type="submission" date="2018-08" db="EMBL/GenBank/DDBJ databases">
        <title>Sequencing the genomes of 1000 actinobacteria strains.</title>
        <authorList>
            <person name="Klenk H.-P."/>
        </authorList>
    </citation>
    <scope>NUCLEOTIDE SEQUENCE [LARGE SCALE GENOMIC DNA]</scope>
    <source>
        <strain evidence="4 5">DSM 44099</strain>
    </source>
</reference>
<dbReference type="Pfam" id="PF01551">
    <property type="entry name" value="Peptidase_M23"/>
    <property type="match status" value="1"/>
</dbReference>
<dbReference type="PANTHER" id="PTHR21666">
    <property type="entry name" value="PEPTIDASE-RELATED"/>
    <property type="match status" value="1"/>
</dbReference>
<dbReference type="EMBL" id="QUMQ01000001">
    <property type="protein sequence ID" value="REG01259.1"/>
    <property type="molecule type" value="Genomic_DNA"/>
</dbReference>
<sequence>MKHRWWRLLGAACVAFLLLPSAPALAAPTFKVPFPCGQAWSGQTRSDHSPANAVDFNRTNDDGDPVVASAPGTVDVVTNLGDTSYGRYVRINHGGGYTTYYAHLSGFNVSVGQSVGYGSVIGYVGTTGNSTGPHLHYEQRLNGSAVQARFNGTLALYWGTKTYTSDNACSGGTTGHGTVNTAGTALTVRSGPGTSYSSVGTVADGAGVTIQCQTNGTSVTGTYGTSTIWDRIGSGRFISDAYVYTGYDGFIPGVPRC</sequence>
<feature type="signal peptide" evidence="2">
    <location>
        <begin position="1"/>
        <end position="26"/>
    </location>
</feature>
<dbReference type="AlphaFoldDB" id="A0A3D9ZVB6"/>
<organism evidence="4 5">
    <name type="scientific">Asanoa ferruginea</name>
    <dbReference type="NCBI Taxonomy" id="53367"/>
    <lineage>
        <taxon>Bacteria</taxon>
        <taxon>Bacillati</taxon>
        <taxon>Actinomycetota</taxon>
        <taxon>Actinomycetes</taxon>
        <taxon>Micromonosporales</taxon>
        <taxon>Micromonosporaceae</taxon>
        <taxon>Asanoa</taxon>
    </lineage>
</organism>
<dbReference type="InterPro" id="IPR050570">
    <property type="entry name" value="Cell_wall_metabolism_enzyme"/>
</dbReference>
<dbReference type="Proteomes" id="UP000256913">
    <property type="component" value="Unassembled WGS sequence"/>
</dbReference>
<dbReference type="PROSITE" id="PS51781">
    <property type="entry name" value="SH3B"/>
    <property type="match status" value="1"/>
</dbReference>
<dbReference type="InterPro" id="IPR016047">
    <property type="entry name" value="M23ase_b-sheet_dom"/>
</dbReference>
<dbReference type="GO" id="GO:0004222">
    <property type="term" value="F:metalloendopeptidase activity"/>
    <property type="evidence" value="ECO:0007669"/>
    <property type="project" value="TreeGrafter"/>
</dbReference>
<evidence type="ECO:0000256" key="1">
    <source>
        <dbReference type="SAM" id="MobiDB-lite"/>
    </source>
</evidence>
<dbReference type="RefSeq" id="WP_116073380.1">
    <property type="nucleotide sequence ID" value="NZ_BONB01000051.1"/>
</dbReference>
<comment type="caution">
    <text evidence="4">The sequence shown here is derived from an EMBL/GenBank/DDBJ whole genome shotgun (WGS) entry which is preliminary data.</text>
</comment>
<feature type="domain" description="SH3b" evidence="3">
    <location>
        <begin position="172"/>
        <end position="247"/>
    </location>
</feature>
<dbReference type="InterPro" id="IPR011055">
    <property type="entry name" value="Dup_hybrid_motif"/>
</dbReference>
<gene>
    <name evidence="4" type="ORF">DFJ67_7339</name>
</gene>
<evidence type="ECO:0000313" key="4">
    <source>
        <dbReference type="EMBL" id="REG01259.1"/>
    </source>
</evidence>
<dbReference type="SUPFAM" id="SSF51261">
    <property type="entry name" value="Duplicated hybrid motif"/>
    <property type="match status" value="1"/>
</dbReference>
<keyword evidence="5" id="KW-1185">Reference proteome</keyword>
<dbReference type="InterPro" id="IPR003646">
    <property type="entry name" value="SH3-like_bac-type"/>
</dbReference>
<accession>A0A3D9ZVB6</accession>
<feature type="chain" id="PRO_5017686405" evidence="2">
    <location>
        <begin position="27"/>
        <end position="257"/>
    </location>
</feature>
<evidence type="ECO:0000259" key="3">
    <source>
        <dbReference type="PROSITE" id="PS51781"/>
    </source>
</evidence>
<dbReference type="PANTHER" id="PTHR21666:SF270">
    <property type="entry name" value="MUREIN HYDROLASE ACTIVATOR ENVC"/>
    <property type="match status" value="1"/>
</dbReference>
<dbReference type="OrthoDB" id="1099523at2"/>